<keyword evidence="5" id="KW-0547">Nucleotide-binding</keyword>
<keyword evidence="7" id="KW-0408">Iron</keyword>
<dbReference type="InterPro" id="IPR051535">
    <property type="entry name" value="Siderophore_ABC-ATPase"/>
</dbReference>
<dbReference type="FunFam" id="3.40.50.300:FF:000134">
    <property type="entry name" value="Iron-enterobactin ABC transporter ATP-binding protein"/>
    <property type="match status" value="1"/>
</dbReference>
<dbReference type="PROSITE" id="PS00211">
    <property type="entry name" value="ABC_TRANSPORTER_1"/>
    <property type="match status" value="1"/>
</dbReference>
<keyword evidence="13" id="KW-1185">Reference proteome</keyword>
<keyword evidence="3" id="KW-1003">Cell membrane</keyword>
<accession>A0A917W768</accession>
<dbReference type="PANTHER" id="PTHR42771">
    <property type="entry name" value="IRON(3+)-HYDROXAMATE IMPORT ATP-BINDING PROTEIN FHUC"/>
    <property type="match status" value="1"/>
</dbReference>
<evidence type="ECO:0000313" key="12">
    <source>
        <dbReference type="EMBL" id="GGL72855.1"/>
    </source>
</evidence>
<dbReference type="CDD" id="cd03214">
    <property type="entry name" value="ABC_Iron-Siderophores_B12_Hemin"/>
    <property type="match status" value="1"/>
</dbReference>
<dbReference type="InterPro" id="IPR003439">
    <property type="entry name" value="ABC_transporter-like_ATP-bd"/>
</dbReference>
<evidence type="ECO:0000259" key="11">
    <source>
        <dbReference type="PROSITE" id="PS50893"/>
    </source>
</evidence>
<organism evidence="12 13">
    <name type="scientific">Microlunatus endophyticus</name>
    <dbReference type="NCBI Taxonomy" id="1716077"/>
    <lineage>
        <taxon>Bacteria</taxon>
        <taxon>Bacillati</taxon>
        <taxon>Actinomycetota</taxon>
        <taxon>Actinomycetes</taxon>
        <taxon>Propionibacteriales</taxon>
        <taxon>Propionibacteriaceae</taxon>
        <taxon>Microlunatus</taxon>
    </lineage>
</organism>
<dbReference type="InterPro" id="IPR017871">
    <property type="entry name" value="ABC_transporter-like_CS"/>
</dbReference>
<keyword evidence="6" id="KW-0067">ATP-binding</keyword>
<sequence>MTNAEIRADTRADIPAEDPADTDRAADQSGLRPSVASRLNAHGLTLAYDDRVISSDLDVVVPDRSFTVIVGANGCGKSTLLRALSRMIKPTAGAAYLDGKAITSLPSKEVARRLGLLPQSPIAPDGITVADLVARGRYPHQRLLRQWSRDDERIVTEALEATGTRELADRFVDELSGGQRQRVWVAMALAQQTDILLLDEPITFLDIAYQIDVLDLCADLHEQQGYTLVAVLHDLNHACRYATHLIAMKAGAIIAQGPPADIVTAGLVEEVFGLPCEVIDDPQSNTPLIVPIHRRNRADRHGSVTPIDTSTSKINTPKINTQMKDAE</sequence>
<evidence type="ECO:0000256" key="2">
    <source>
        <dbReference type="ARBA" id="ARBA00022448"/>
    </source>
</evidence>
<keyword evidence="9" id="KW-0472">Membrane</keyword>
<feature type="region of interest" description="Disordered" evidence="10">
    <location>
        <begin position="300"/>
        <end position="327"/>
    </location>
</feature>
<reference evidence="12" key="1">
    <citation type="journal article" date="2014" name="Int. J. Syst. Evol. Microbiol.">
        <title>Complete genome sequence of Corynebacterium casei LMG S-19264T (=DSM 44701T), isolated from a smear-ripened cheese.</title>
        <authorList>
            <consortium name="US DOE Joint Genome Institute (JGI-PGF)"/>
            <person name="Walter F."/>
            <person name="Albersmeier A."/>
            <person name="Kalinowski J."/>
            <person name="Ruckert C."/>
        </authorList>
    </citation>
    <scope>NUCLEOTIDE SEQUENCE</scope>
    <source>
        <strain evidence="12">CGMCC 4.7306</strain>
    </source>
</reference>
<feature type="domain" description="ABC transporter" evidence="11">
    <location>
        <begin position="39"/>
        <end position="275"/>
    </location>
</feature>
<dbReference type="GO" id="GO:0016887">
    <property type="term" value="F:ATP hydrolysis activity"/>
    <property type="evidence" value="ECO:0007669"/>
    <property type="project" value="InterPro"/>
</dbReference>
<evidence type="ECO:0000256" key="4">
    <source>
        <dbReference type="ARBA" id="ARBA00022496"/>
    </source>
</evidence>
<protein>
    <submittedName>
        <fullName evidence="12">ABC transporter</fullName>
    </submittedName>
</protein>
<dbReference type="Pfam" id="PF00005">
    <property type="entry name" value="ABC_tran"/>
    <property type="match status" value="1"/>
</dbReference>
<keyword evidence="8" id="KW-0406">Ion transport</keyword>
<dbReference type="GO" id="GO:0006826">
    <property type="term" value="P:iron ion transport"/>
    <property type="evidence" value="ECO:0007669"/>
    <property type="project" value="UniProtKB-KW"/>
</dbReference>
<evidence type="ECO:0000256" key="8">
    <source>
        <dbReference type="ARBA" id="ARBA00023065"/>
    </source>
</evidence>
<dbReference type="RefSeq" id="WP_188896565.1">
    <property type="nucleotide sequence ID" value="NZ_BMMZ01000009.1"/>
</dbReference>
<evidence type="ECO:0000313" key="13">
    <source>
        <dbReference type="Proteomes" id="UP000613840"/>
    </source>
</evidence>
<evidence type="ECO:0000256" key="6">
    <source>
        <dbReference type="ARBA" id="ARBA00022840"/>
    </source>
</evidence>
<dbReference type="GO" id="GO:0005524">
    <property type="term" value="F:ATP binding"/>
    <property type="evidence" value="ECO:0007669"/>
    <property type="project" value="UniProtKB-KW"/>
</dbReference>
<dbReference type="PROSITE" id="PS50893">
    <property type="entry name" value="ABC_TRANSPORTER_2"/>
    <property type="match status" value="1"/>
</dbReference>
<comment type="subcellular location">
    <subcellularLocation>
        <location evidence="1">Cell membrane</location>
        <topology evidence="1">Peripheral membrane protein</topology>
    </subcellularLocation>
</comment>
<dbReference type="PANTHER" id="PTHR42771:SF2">
    <property type="entry name" value="IRON(3+)-HYDROXAMATE IMPORT ATP-BINDING PROTEIN FHUC"/>
    <property type="match status" value="1"/>
</dbReference>
<dbReference type="Gene3D" id="3.40.50.300">
    <property type="entry name" value="P-loop containing nucleotide triphosphate hydrolases"/>
    <property type="match status" value="1"/>
</dbReference>
<keyword evidence="4" id="KW-0410">Iron transport</keyword>
<feature type="compositionally biased region" description="Basic and acidic residues" evidence="10">
    <location>
        <begin position="1"/>
        <end position="14"/>
    </location>
</feature>
<evidence type="ECO:0000256" key="10">
    <source>
        <dbReference type="SAM" id="MobiDB-lite"/>
    </source>
</evidence>
<dbReference type="GO" id="GO:0005886">
    <property type="term" value="C:plasma membrane"/>
    <property type="evidence" value="ECO:0007669"/>
    <property type="project" value="UniProtKB-SubCell"/>
</dbReference>
<evidence type="ECO:0000256" key="1">
    <source>
        <dbReference type="ARBA" id="ARBA00004202"/>
    </source>
</evidence>
<evidence type="ECO:0000256" key="3">
    <source>
        <dbReference type="ARBA" id="ARBA00022475"/>
    </source>
</evidence>
<comment type="caution">
    <text evidence="12">The sequence shown here is derived from an EMBL/GenBank/DDBJ whole genome shotgun (WGS) entry which is preliminary data.</text>
</comment>
<feature type="compositionally biased region" description="Polar residues" evidence="10">
    <location>
        <begin position="306"/>
        <end position="327"/>
    </location>
</feature>
<dbReference type="SMART" id="SM00382">
    <property type="entry name" value="AAA"/>
    <property type="match status" value="1"/>
</dbReference>
<reference evidence="12" key="2">
    <citation type="submission" date="2020-09" db="EMBL/GenBank/DDBJ databases">
        <authorList>
            <person name="Sun Q."/>
            <person name="Zhou Y."/>
        </authorList>
    </citation>
    <scope>NUCLEOTIDE SEQUENCE</scope>
    <source>
        <strain evidence="12">CGMCC 4.7306</strain>
    </source>
</reference>
<evidence type="ECO:0000256" key="7">
    <source>
        <dbReference type="ARBA" id="ARBA00023004"/>
    </source>
</evidence>
<name>A0A917W768_9ACTN</name>
<dbReference type="Proteomes" id="UP000613840">
    <property type="component" value="Unassembled WGS sequence"/>
</dbReference>
<gene>
    <name evidence="12" type="ORF">GCM10011575_33920</name>
</gene>
<proteinExistence type="predicted"/>
<dbReference type="AlphaFoldDB" id="A0A917W768"/>
<feature type="region of interest" description="Disordered" evidence="10">
    <location>
        <begin position="1"/>
        <end position="33"/>
    </location>
</feature>
<dbReference type="EMBL" id="BMMZ01000009">
    <property type="protein sequence ID" value="GGL72855.1"/>
    <property type="molecule type" value="Genomic_DNA"/>
</dbReference>
<evidence type="ECO:0000256" key="5">
    <source>
        <dbReference type="ARBA" id="ARBA00022741"/>
    </source>
</evidence>
<dbReference type="InterPro" id="IPR003593">
    <property type="entry name" value="AAA+_ATPase"/>
</dbReference>
<keyword evidence="2" id="KW-0813">Transport</keyword>
<evidence type="ECO:0000256" key="9">
    <source>
        <dbReference type="ARBA" id="ARBA00023136"/>
    </source>
</evidence>
<dbReference type="SUPFAM" id="SSF52540">
    <property type="entry name" value="P-loop containing nucleoside triphosphate hydrolases"/>
    <property type="match status" value="1"/>
</dbReference>
<dbReference type="InterPro" id="IPR027417">
    <property type="entry name" value="P-loop_NTPase"/>
</dbReference>